<keyword evidence="2" id="KW-0614">Plasmid</keyword>
<dbReference type="Proteomes" id="UP000593970">
    <property type="component" value="Plasmid pUW774mp"/>
</dbReference>
<accession>A0AA92Q988</accession>
<dbReference type="EMBL" id="CP051170">
    <property type="protein sequence ID" value="QOK99587.1"/>
    <property type="molecule type" value="Genomic_DNA"/>
</dbReference>
<protein>
    <recommendedName>
        <fullName evidence="1">DUF7660 domain-containing protein</fullName>
    </recommendedName>
</protein>
<organism evidence="2 3">
    <name type="scientific">Ralstonia solanacearum</name>
    <name type="common">Pseudomonas solanacearum</name>
    <dbReference type="NCBI Taxonomy" id="305"/>
    <lineage>
        <taxon>Bacteria</taxon>
        <taxon>Pseudomonadati</taxon>
        <taxon>Pseudomonadota</taxon>
        <taxon>Betaproteobacteria</taxon>
        <taxon>Burkholderiales</taxon>
        <taxon>Burkholderiaceae</taxon>
        <taxon>Ralstonia</taxon>
        <taxon>Ralstonia solanacearum species complex</taxon>
    </lineage>
</organism>
<reference evidence="3" key="1">
    <citation type="submission" date="2020-04" db="EMBL/GenBank/DDBJ databases">
        <title>Ralstonia solanacearum UW576, UW763, UW773, and UW774.</title>
        <authorList>
            <person name="Steidl O."/>
            <person name="Truchon A."/>
            <person name="Allen C."/>
        </authorList>
    </citation>
    <scope>NUCLEOTIDE SEQUENCE [LARGE SCALE GENOMIC DNA]</scope>
    <source>
        <strain evidence="3">UW774</strain>
        <plasmid evidence="3">pUW774mp</plasmid>
    </source>
</reference>
<sequence length="84" mass="9784">MMISELIKEIESKESLADFVAALAKDLRENAIEWENVNLDRFLGAMEAWIRDMDGYYKNTDQPVPETPTWRTFAEILLAARVYE</sequence>
<gene>
    <name evidence="2" type="ORF">HF909_25210</name>
</gene>
<evidence type="ECO:0000313" key="3">
    <source>
        <dbReference type="Proteomes" id="UP000593970"/>
    </source>
</evidence>
<name>A0AA92Q988_RALSL</name>
<evidence type="ECO:0000259" key="1">
    <source>
        <dbReference type="Pfam" id="PF24693"/>
    </source>
</evidence>
<evidence type="ECO:0000313" key="2">
    <source>
        <dbReference type="EMBL" id="QOK99587.1"/>
    </source>
</evidence>
<dbReference type="InterPro" id="IPR056077">
    <property type="entry name" value="DUF7660"/>
</dbReference>
<geneLocation type="plasmid" evidence="2 3">
    <name>pUW774mp</name>
</geneLocation>
<feature type="domain" description="DUF7660" evidence="1">
    <location>
        <begin position="12"/>
        <end position="84"/>
    </location>
</feature>
<dbReference type="AlphaFoldDB" id="A0AA92Q988"/>
<dbReference type="Pfam" id="PF24693">
    <property type="entry name" value="DUF7660"/>
    <property type="match status" value="1"/>
</dbReference>
<proteinExistence type="predicted"/>